<evidence type="ECO:0000313" key="1">
    <source>
        <dbReference type="EMBL" id="KOR39110.1"/>
    </source>
</evidence>
<organism evidence="1 2">
    <name type="scientific">Xanthomonas oryzae</name>
    <dbReference type="NCBI Taxonomy" id="347"/>
    <lineage>
        <taxon>Bacteria</taxon>
        <taxon>Pseudomonadati</taxon>
        <taxon>Pseudomonadota</taxon>
        <taxon>Gammaproteobacteria</taxon>
        <taxon>Lysobacterales</taxon>
        <taxon>Lysobacteraceae</taxon>
        <taxon>Xanthomonas</taxon>
    </lineage>
</organism>
<gene>
    <name evidence="1" type="ORF">ADT25_22970</name>
</gene>
<proteinExistence type="predicted"/>
<reference evidence="1 2" key="2">
    <citation type="submission" date="2015-09" db="EMBL/GenBank/DDBJ databases">
        <title>Draft genome sequence of Xanthomonas oryzae pv. USA str. X11-5A.</title>
        <authorList>
            <person name="Knight B.M."/>
            <person name="Roberts D.P."/>
            <person name="Lin D."/>
            <person name="Hari K."/>
            <person name="Fletcher J."/>
            <person name="Melcher U."/>
            <person name="Blagden T."/>
            <person name="Winegar R.A."/>
        </authorList>
    </citation>
    <scope>NUCLEOTIDE SEQUENCE [LARGE SCALE GENOMIC DNA]</scope>
    <source>
        <strain evidence="1 2">X11-5A</strain>
    </source>
</reference>
<dbReference type="EMBL" id="LHUJ01000375">
    <property type="protein sequence ID" value="KOR39110.1"/>
    <property type="molecule type" value="Genomic_DNA"/>
</dbReference>
<accession>A0AAP0ZHW0</accession>
<name>A0AAP0ZHW0_9XANT</name>
<protein>
    <submittedName>
        <fullName evidence="1">Uncharacterized protein</fullName>
    </submittedName>
</protein>
<dbReference type="AlphaFoldDB" id="A0AAP0ZHW0"/>
<sequence length="97" mass="11043">MDVASARLCTVTPLLKILNIREFVGDAMPIDTQCVAIEKQQRRQRLVLCAHRHLRIGRQAGEECLDLRLAHLRRMALAAGQDEGRIQLREACSVRRL</sequence>
<comment type="caution">
    <text evidence="1">The sequence shown here is derived from an EMBL/GenBank/DDBJ whole genome shotgun (WGS) entry which is preliminary data.</text>
</comment>
<dbReference type="Proteomes" id="UP000036790">
    <property type="component" value="Unassembled WGS sequence"/>
</dbReference>
<reference evidence="1 2" key="1">
    <citation type="submission" date="2015-07" db="EMBL/GenBank/DDBJ databases">
        <authorList>
            <consortium name="Consortium for Microbial Forensics and Genomics (microFORGE)"/>
            <person name="Knight B.M."/>
            <person name="Roberts D.P."/>
            <person name="Lin D."/>
            <person name="Hari K."/>
            <person name="Fletcher J."/>
            <person name="Melcher U."/>
            <person name="Blagden T."/>
            <person name="Winegar R.A."/>
        </authorList>
    </citation>
    <scope>NUCLEOTIDE SEQUENCE [LARGE SCALE GENOMIC DNA]</scope>
    <source>
        <strain evidence="1 2">X11-5A</strain>
    </source>
</reference>
<evidence type="ECO:0000313" key="2">
    <source>
        <dbReference type="Proteomes" id="UP000036790"/>
    </source>
</evidence>